<dbReference type="RefSeq" id="WP_304552702.1">
    <property type="nucleotide sequence ID" value="NZ_JAUQOP010000005.1"/>
</dbReference>
<evidence type="ECO:0000259" key="15">
    <source>
        <dbReference type="Pfam" id="PF05193"/>
    </source>
</evidence>
<proteinExistence type="inferred from homology"/>
<evidence type="ECO:0000313" key="19">
    <source>
        <dbReference type="Proteomes" id="UP001228019"/>
    </source>
</evidence>
<dbReference type="Pfam" id="PF05193">
    <property type="entry name" value="Peptidase_M16_C"/>
    <property type="match status" value="1"/>
</dbReference>
<evidence type="ECO:0000256" key="2">
    <source>
        <dbReference type="ARBA" id="ARBA00004886"/>
    </source>
</evidence>
<keyword evidence="6" id="KW-0479">Metal-binding</keyword>
<organism evidence="18 19">
    <name type="scientific">Pseudomonas citrulli</name>
    <dbReference type="NCBI Taxonomy" id="3064347"/>
    <lineage>
        <taxon>Bacteria</taxon>
        <taxon>Pseudomonadati</taxon>
        <taxon>Pseudomonadota</taxon>
        <taxon>Gammaproteobacteria</taxon>
        <taxon>Pseudomonadales</taxon>
        <taxon>Pseudomonadaceae</taxon>
        <taxon>Pseudomonas</taxon>
    </lineage>
</organism>
<evidence type="ECO:0000256" key="13">
    <source>
        <dbReference type="RuleBase" id="RU004447"/>
    </source>
</evidence>
<evidence type="ECO:0000256" key="1">
    <source>
        <dbReference type="ARBA" id="ARBA00001947"/>
    </source>
</evidence>
<dbReference type="PANTHER" id="PTHR43690:SF18">
    <property type="entry name" value="INSULIN-DEGRADING ENZYME-RELATED"/>
    <property type="match status" value="1"/>
</dbReference>
<dbReference type="Pfam" id="PF22456">
    <property type="entry name" value="PqqF-like_C_4"/>
    <property type="match status" value="1"/>
</dbReference>
<dbReference type="PANTHER" id="PTHR43690">
    <property type="entry name" value="NARDILYSIN"/>
    <property type="match status" value="1"/>
</dbReference>
<dbReference type="InterPro" id="IPR050626">
    <property type="entry name" value="Peptidase_M16"/>
</dbReference>
<dbReference type="EMBL" id="JAUQOP010000005">
    <property type="protein sequence ID" value="MDO7896486.1"/>
    <property type="molecule type" value="Genomic_DNA"/>
</dbReference>
<evidence type="ECO:0000256" key="11">
    <source>
        <dbReference type="ARBA" id="ARBA00024932"/>
    </source>
</evidence>
<comment type="cofactor">
    <cofactor evidence="1">
        <name>Zn(2+)</name>
        <dbReference type="ChEBI" id="CHEBI:29105"/>
    </cofactor>
</comment>
<dbReference type="NCBIfam" id="TIGR02110">
    <property type="entry name" value="PQQ_syn_pqqF"/>
    <property type="match status" value="1"/>
</dbReference>
<reference evidence="18 19" key="1">
    <citation type="submission" date="2023-07" db="EMBL/GenBank/DDBJ databases">
        <title>Identification of four novel Pseudomonas species associated with bacterial leaf spot of cucurbits.</title>
        <authorList>
            <person name="Fullem K.R."/>
        </authorList>
    </citation>
    <scope>NUCLEOTIDE SEQUENCE [LARGE SCALE GENOMIC DNA]</scope>
    <source>
        <strain evidence="18 19">K18</strain>
    </source>
</reference>
<evidence type="ECO:0000259" key="17">
    <source>
        <dbReference type="Pfam" id="PF22456"/>
    </source>
</evidence>
<comment type="similarity">
    <text evidence="3 13">Belongs to the peptidase M16 family.</text>
</comment>
<evidence type="ECO:0000259" key="14">
    <source>
        <dbReference type="Pfam" id="PF00675"/>
    </source>
</evidence>
<keyword evidence="8" id="KW-0862">Zinc</keyword>
<evidence type="ECO:0000259" key="16">
    <source>
        <dbReference type="Pfam" id="PF22455"/>
    </source>
</evidence>
<evidence type="ECO:0000256" key="8">
    <source>
        <dbReference type="ARBA" id="ARBA00022833"/>
    </source>
</evidence>
<dbReference type="InterPro" id="IPR011765">
    <property type="entry name" value="Pept_M16_N"/>
</dbReference>
<comment type="pathway">
    <text evidence="2">Cofactor biosynthesis; pyrroloquinoline quinone biosynthesis.</text>
</comment>
<evidence type="ECO:0000256" key="6">
    <source>
        <dbReference type="ARBA" id="ARBA00022723"/>
    </source>
</evidence>
<dbReference type="InterPro" id="IPR001431">
    <property type="entry name" value="Pept_M16_Zn_BS"/>
</dbReference>
<evidence type="ECO:0000313" key="18">
    <source>
        <dbReference type="EMBL" id="MDO7896486.1"/>
    </source>
</evidence>
<gene>
    <name evidence="18" type="primary">pqqF</name>
    <name evidence="18" type="ORF">Q6A48_06235</name>
</gene>
<evidence type="ECO:0000256" key="3">
    <source>
        <dbReference type="ARBA" id="ARBA00007261"/>
    </source>
</evidence>
<dbReference type="PROSITE" id="PS00143">
    <property type="entry name" value="INSULINASE"/>
    <property type="match status" value="1"/>
</dbReference>
<name>A0ABT9BWD1_9PSED</name>
<dbReference type="InterPro" id="IPR011844">
    <property type="entry name" value="PQQ_synth_PqqF"/>
</dbReference>
<dbReference type="InterPro" id="IPR054733">
    <property type="entry name" value="PqqF_C_3"/>
</dbReference>
<dbReference type="GO" id="GO:0016787">
    <property type="term" value="F:hydrolase activity"/>
    <property type="evidence" value="ECO:0007669"/>
    <property type="project" value="UniProtKB-KW"/>
</dbReference>
<evidence type="ECO:0000256" key="9">
    <source>
        <dbReference type="ARBA" id="ARBA00022905"/>
    </source>
</evidence>
<keyword evidence="5" id="KW-0645">Protease</keyword>
<evidence type="ECO:0000256" key="5">
    <source>
        <dbReference type="ARBA" id="ARBA00022670"/>
    </source>
</evidence>
<evidence type="ECO:0000256" key="10">
    <source>
        <dbReference type="ARBA" id="ARBA00023049"/>
    </source>
</evidence>
<comment type="function">
    <text evidence="11">Required for coenzyme pyrroloquinoline quinone (PQQ) biosynthesis. It is thought that this protein is a protease that cleaves peptides bond in a small peptide (gene pqqA), providing the glutamate and tyrosine residues which are necessary for the synthesis of PQQ.</text>
</comment>
<dbReference type="InterPro" id="IPR054734">
    <property type="entry name" value="PqqF-like_C_4"/>
</dbReference>
<keyword evidence="9" id="KW-0884">PQQ biosynthesis</keyword>
<sequence length="810" mass="89071">MPAPDSLRPTPYTLANGLQVTVRHVPGLTRSAAVLRVAAGSHDEPLAWPGLAHLLEHLFFLGTQRFPAGEHLMAYVQRHGGQINARTSERTTDFFFEIPPTAFADGLERLGDMLAHPRLDETDQVREREVLQAEFIAWSQDAAAQRRLALHNGLSTAHPLRGFYAGNRDSLAVSQPEFQAALRGFYQRFYQSGQMRLSLVGPQSVEALKALAERFGESLPKGEALARPLPPPLMASDRQHYQQLDGDSLDLLFTFEDLPAASPQALAFLCMWLESSKPGGLLATLRQRGLADELKASVLHEFAGQALLHLEFKLIDDQAANDIQALLHDWLGFFAAQDDWASLREAFSARLWCRQATGSALQLARWDSEGLDAQLSEQDLARLREILRQLHPASPVIGEWQLPAPNPFLNTPDETPRAGLIRGQTSAHRGLRTFAQDRSRGRRERSPMQFSPALADPSREGAVYLRWRLTTAAPPDLPARLDRHLHDVCEDARQAGVEVTFEPSGHQWLLKLLGLQAPMPTVLEHVLAKLEQPLPTTHAGHKPPLMPIRHLLQALPGYVGLLSRPPLPAGDLAPWASALWDGLAIGLSTATQGALGPVLARVPGSGSQDADPLPTLSRKRLWKTLPTHGDEYAVLLFCPAPSPTLCDEAEWRLLAQLCQAPFYQRLRVDLQLGYGVFSGLKQLNGQTGLLFGVQSPDASAATLIEHIQQFLIELPGLVRDTDDPSLRNQQQSLAAQLQGDVLPGPQAAELLWQAKLAGHPSDYPQQLPEAIQRVDRQRLMAAAQRLVDAEGGWLCLANGAGAGASWQRWD</sequence>
<dbReference type="InterPro" id="IPR011249">
    <property type="entry name" value="Metalloenz_LuxS/M16"/>
</dbReference>
<accession>A0ABT9BWD1</accession>
<dbReference type="InterPro" id="IPR007863">
    <property type="entry name" value="Peptidase_M16_C"/>
</dbReference>
<feature type="domain" description="Coenzyme PQQ synthesis protein F-like C-terminal lobe" evidence="17">
    <location>
        <begin position="653"/>
        <end position="740"/>
    </location>
</feature>
<dbReference type="Proteomes" id="UP001228019">
    <property type="component" value="Unassembled WGS sequence"/>
</dbReference>
<keyword evidence="7 18" id="KW-0378">Hydrolase</keyword>
<evidence type="ECO:0000256" key="12">
    <source>
        <dbReference type="ARBA" id="ARBA00030977"/>
    </source>
</evidence>
<keyword evidence="10" id="KW-0482">Metalloprotease</keyword>
<feature type="domain" description="Peptidase M16 C-terminal" evidence="15">
    <location>
        <begin position="181"/>
        <end position="330"/>
    </location>
</feature>
<protein>
    <recommendedName>
        <fullName evidence="4">Coenzyme PQQ synthesis protein F</fullName>
    </recommendedName>
    <alternativeName>
        <fullName evidence="12">Pyrroloquinoline quinone biosynthesis protein F</fullName>
    </alternativeName>
</protein>
<evidence type="ECO:0000256" key="7">
    <source>
        <dbReference type="ARBA" id="ARBA00022801"/>
    </source>
</evidence>
<dbReference type="SUPFAM" id="SSF63411">
    <property type="entry name" value="LuxS/MPP-like metallohydrolase"/>
    <property type="match status" value="3"/>
</dbReference>
<dbReference type="Pfam" id="PF00675">
    <property type="entry name" value="Peptidase_M16"/>
    <property type="match status" value="1"/>
</dbReference>
<dbReference type="Gene3D" id="3.30.830.10">
    <property type="entry name" value="Metalloenzyme, LuxS/M16 peptidase-like"/>
    <property type="match status" value="2"/>
</dbReference>
<keyword evidence="19" id="KW-1185">Reference proteome</keyword>
<feature type="domain" description="Coenzyme PQQ synthesis protein F C-terminal lobe" evidence="16">
    <location>
        <begin position="460"/>
        <end position="584"/>
    </location>
</feature>
<dbReference type="Pfam" id="PF22455">
    <property type="entry name" value="PqqF_C_3"/>
    <property type="match status" value="1"/>
</dbReference>
<evidence type="ECO:0000256" key="4">
    <source>
        <dbReference type="ARBA" id="ARBA00015088"/>
    </source>
</evidence>
<comment type="caution">
    <text evidence="18">The sequence shown here is derived from an EMBL/GenBank/DDBJ whole genome shotgun (WGS) entry which is preliminary data.</text>
</comment>
<feature type="domain" description="Peptidase M16 N-terminal" evidence="14">
    <location>
        <begin position="23"/>
        <end position="152"/>
    </location>
</feature>